<name>A0A395W5G6_9FIRM</name>
<keyword evidence="1" id="KW-1133">Transmembrane helix</keyword>
<dbReference type="Pfam" id="PF12822">
    <property type="entry name" value="ECF_trnsprt"/>
    <property type="match status" value="1"/>
</dbReference>
<gene>
    <name evidence="2" type="ORF">DWW32_12350</name>
</gene>
<protein>
    <submittedName>
        <fullName evidence="2">ECF transporter S component</fullName>
    </submittedName>
</protein>
<feature type="transmembrane region" description="Helical" evidence="1">
    <location>
        <begin position="97"/>
        <end position="118"/>
    </location>
</feature>
<reference evidence="2 3" key="1">
    <citation type="submission" date="2018-08" db="EMBL/GenBank/DDBJ databases">
        <title>A genome reference for cultivated species of the human gut microbiota.</title>
        <authorList>
            <person name="Zou Y."/>
            <person name="Xue W."/>
            <person name="Luo G."/>
        </authorList>
    </citation>
    <scope>NUCLEOTIDE SEQUENCE [LARGE SCALE GENOMIC DNA]</scope>
    <source>
        <strain evidence="2 3">AF15-20</strain>
    </source>
</reference>
<dbReference type="InterPro" id="IPR024529">
    <property type="entry name" value="ECF_trnsprt_substrate-spec"/>
</dbReference>
<dbReference type="EMBL" id="QRYQ01000037">
    <property type="protein sequence ID" value="RGU89027.1"/>
    <property type="molecule type" value="Genomic_DNA"/>
</dbReference>
<comment type="caution">
    <text evidence="2">The sequence shown here is derived from an EMBL/GenBank/DDBJ whole genome shotgun (WGS) entry which is preliminary data.</text>
</comment>
<evidence type="ECO:0000256" key="1">
    <source>
        <dbReference type="SAM" id="Phobius"/>
    </source>
</evidence>
<feature type="transmembrane region" description="Helical" evidence="1">
    <location>
        <begin position="12"/>
        <end position="34"/>
    </location>
</feature>
<keyword evidence="1" id="KW-0812">Transmembrane</keyword>
<feature type="transmembrane region" description="Helical" evidence="1">
    <location>
        <begin position="70"/>
        <end position="91"/>
    </location>
</feature>
<dbReference type="AlphaFoldDB" id="A0A395W5G6"/>
<feature type="transmembrane region" description="Helical" evidence="1">
    <location>
        <begin position="168"/>
        <end position="191"/>
    </location>
</feature>
<dbReference type="Proteomes" id="UP000265489">
    <property type="component" value="Unassembled WGS sequence"/>
</dbReference>
<dbReference type="GeneID" id="66580717"/>
<proteinExistence type="predicted"/>
<evidence type="ECO:0000313" key="2">
    <source>
        <dbReference type="EMBL" id="RGU89027.1"/>
    </source>
</evidence>
<feature type="transmembrane region" description="Helical" evidence="1">
    <location>
        <begin position="130"/>
        <end position="156"/>
    </location>
</feature>
<accession>A0A395W5G6</accession>
<organism evidence="2 3">
    <name type="scientific">Holdemanella biformis</name>
    <dbReference type="NCBI Taxonomy" id="1735"/>
    <lineage>
        <taxon>Bacteria</taxon>
        <taxon>Bacillati</taxon>
        <taxon>Bacillota</taxon>
        <taxon>Erysipelotrichia</taxon>
        <taxon>Erysipelotrichales</taxon>
        <taxon>Erysipelotrichaceae</taxon>
        <taxon>Holdemanella</taxon>
    </lineage>
</organism>
<feature type="transmembrane region" description="Helical" evidence="1">
    <location>
        <begin position="40"/>
        <end position="63"/>
    </location>
</feature>
<sequence length="211" mass="21921">MNKSKLSVRQMCVLALFLAIEIIMYLTPIGYLRINALSVTLMHVPVIILASTMGPAAGAFLGFVFGCTSVIGATMTPGITSFVFSPFITVGGISGNFFSLVIALVPRILLGVIAGYVFKFAKKYAKNTPVAACIAAAVATVCHTIMVLGLIVILFGPQYSQALGISQAALNGVMAGVIGTNMIPEVIVAVVSNMALATALSSRYVGIAQQA</sequence>
<keyword evidence="1" id="KW-0472">Membrane</keyword>
<dbReference type="RefSeq" id="WP_118325950.1">
    <property type="nucleotide sequence ID" value="NZ_QRYH01000038.1"/>
</dbReference>
<dbReference type="Gene3D" id="1.10.1760.20">
    <property type="match status" value="1"/>
</dbReference>
<dbReference type="GO" id="GO:0022857">
    <property type="term" value="F:transmembrane transporter activity"/>
    <property type="evidence" value="ECO:0007669"/>
    <property type="project" value="InterPro"/>
</dbReference>
<evidence type="ECO:0000313" key="3">
    <source>
        <dbReference type="Proteomes" id="UP000265489"/>
    </source>
</evidence>